<dbReference type="GO" id="GO:0009276">
    <property type="term" value="C:Gram-negative-bacterium-type cell wall"/>
    <property type="evidence" value="ECO:0007669"/>
    <property type="project" value="InterPro"/>
</dbReference>
<feature type="domain" description="GspL cytoplasmic actin-ATPase-like" evidence="10">
    <location>
        <begin position="38"/>
        <end position="172"/>
    </location>
</feature>
<dbReference type="NCBIfam" id="TIGR01709">
    <property type="entry name" value="typeII_sec_gspL"/>
    <property type="match status" value="1"/>
</dbReference>
<keyword evidence="9" id="KW-0472">Membrane</keyword>
<keyword evidence="8" id="KW-1133">Transmembrane helix</keyword>
<protein>
    <recommendedName>
        <fullName evidence="14">GspL cytoplasmic actin-ATPase-like domain-containing protein</fullName>
    </recommendedName>
</protein>
<sequence length="368" mass="39063">MQQSYYSEIPAAGSTWRFARSSTSGVELLPTGQTPPAGSELIVFVPGTEVTSHSVKIAARRPAELSRLAAFAVEDDLSVPVECIHAAVSSGPTQTGVRQVYAVSNDQMERWLEQVASLGFGKARLVPDLSLVPVGAFVDIGDRLLFATDEHAMAIDAVWPSDVIGALLKQAGVELEARRVDGLVQLSEWAEQTGKLTDLRQGRFAHASEAALPLKRFRPLALMTAALIAVWVTSLALSTHSMQNLTEILLAQAKANYAAAYPDSPVPSNPAATLRASQGTGVRDAIPAFIDTSAVLYGAVNSTLGANLISMRYDRQAGELRATLTYPAFGADLDVKRAIESVGLNVDLGDTRLEDGRVVGDLVIGAPS</sequence>
<dbReference type="InterPro" id="IPR024230">
    <property type="entry name" value="GspL_cyto_dom"/>
</dbReference>
<keyword evidence="6" id="KW-0812">Transmembrane</keyword>
<comment type="subcellular location">
    <subcellularLocation>
        <location evidence="1">Cell inner membrane</location>
        <topology evidence="1">Single-pass membrane protein</topology>
    </subcellularLocation>
</comment>
<evidence type="ECO:0000256" key="4">
    <source>
        <dbReference type="ARBA" id="ARBA00022475"/>
    </source>
</evidence>
<feature type="domain" description="GspL periplasmic" evidence="11">
    <location>
        <begin position="215"/>
        <end position="365"/>
    </location>
</feature>
<comment type="caution">
    <text evidence="12">The sequence shown here is derived from an EMBL/GenBank/DDBJ whole genome shotgun (WGS) entry which is preliminary data.</text>
</comment>
<evidence type="ECO:0000313" key="13">
    <source>
        <dbReference type="Proteomes" id="UP000249123"/>
    </source>
</evidence>
<dbReference type="Pfam" id="PF05134">
    <property type="entry name" value="T2SSL"/>
    <property type="match status" value="1"/>
</dbReference>
<evidence type="ECO:0000256" key="5">
    <source>
        <dbReference type="ARBA" id="ARBA00022519"/>
    </source>
</evidence>
<dbReference type="EMBL" id="AWFB01000016">
    <property type="protein sequence ID" value="RAN33877.1"/>
    <property type="molecule type" value="Genomic_DNA"/>
</dbReference>
<evidence type="ECO:0000259" key="10">
    <source>
        <dbReference type="Pfam" id="PF05134"/>
    </source>
</evidence>
<name>A0A062TWP6_9PROT</name>
<proteinExistence type="inferred from homology"/>
<comment type="similarity">
    <text evidence="2">Belongs to the GSP L family.</text>
</comment>
<gene>
    <name evidence="12" type="ORF">HY3_11960</name>
</gene>
<dbReference type="SUPFAM" id="SSF53067">
    <property type="entry name" value="Actin-like ATPase domain"/>
    <property type="match status" value="1"/>
</dbReference>
<dbReference type="InterPro" id="IPR043129">
    <property type="entry name" value="ATPase_NBD"/>
</dbReference>
<dbReference type="GO" id="GO:0015627">
    <property type="term" value="C:type II protein secretion system complex"/>
    <property type="evidence" value="ECO:0007669"/>
    <property type="project" value="InterPro"/>
</dbReference>
<dbReference type="GO" id="GO:0015628">
    <property type="term" value="P:protein secretion by the type II secretion system"/>
    <property type="evidence" value="ECO:0007669"/>
    <property type="project" value="InterPro"/>
</dbReference>
<dbReference type="Gene3D" id="3.30.1360.100">
    <property type="entry name" value="General secretion pathway protein M, EpsM"/>
    <property type="match status" value="1"/>
</dbReference>
<dbReference type="AlphaFoldDB" id="A0A062TWP6"/>
<evidence type="ECO:0000256" key="1">
    <source>
        <dbReference type="ARBA" id="ARBA00004377"/>
    </source>
</evidence>
<dbReference type="Gene3D" id="3.30.420.380">
    <property type="match status" value="1"/>
</dbReference>
<evidence type="ECO:0000256" key="6">
    <source>
        <dbReference type="ARBA" id="ARBA00022692"/>
    </source>
</evidence>
<organism evidence="12 13">
    <name type="scientific">Hyphomonas pacifica</name>
    <dbReference type="NCBI Taxonomy" id="1280941"/>
    <lineage>
        <taxon>Bacteria</taxon>
        <taxon>Pseudomonadati</taxon>
        <taxon>Pseudomonadota</taxon>
        <taxon>Alphaproteobacteria</taxon>
        <taxon>Hyphomonadales</taxon>
        <taxon>Hyphomonadaceae</taxon>
        <taxon>Hyphomonas</taxon>
    </lineage>
</organism>
<keyword evidence="5" id="KW-0997">Cell inner membrane</keyword>
<keyword evidence="4" id="KW-1003">Cell membrane</keyword>
<evidence type="ECO:0000256" key="3">
    <source>
        <dbReference type="ARBA" id="ARBA00022448"/>
    </source>
</evidence>
<evidence type="ECO:0000256" key="9">
    <source>
        <dbReference type="ARBA" id="ARBA00023136"/>
    </source>
</evidence>
<reference evidence="12 13" key="1">
    <citation type="submission" date="2013-04" db="EMBL/GenBank/DDBJ databases">
        <title>Hyphomonas sp. T24B3 Genome Sequencing.</title>
        <authorList>
            <person name="Lai Q."/>
            <person name="Shao Z."/>
        </authorList>
    </citation>
    <scope>NUCLEOTIDE SEQUENCE [LARGE SCALE GENOMIC DNA]</scope>
    <source>
        <strain evidence="12 13">T24B3</strain>
    </source>
</reference>
<dbReference type="Proteomes" id="UP000249123">
    <property type="component" value="Unassembled WGS sequence"/>
</dbReference>
<accession>A0A062TWP6</accession>
<dbReference type="STRING" id="1280941.HY2_15705"/>
<dbReference type="PIRSF" id="PIRSF015761">
    <property type="entry name" value="Protein_L"/>
    <property type="match status" value="1"/>
</dbReference>
<dbReference type="Pfam" id="PF12693">
    <property type="entry name" value="GspL_C"/>
    <property type="match status" value="1"/>
</dbReference>
<keyword evidence="3" id="KW-0813">Transport</keyword>
<dbReference type="eggNOG" id="COG3297">
    <property type="taxonomic scope" value="Bacteria"/>
</dbReference>
<evidence type="ECO:0000256" key="7">
    <source>
        <dbReference type="ARBA" id="ARBA00022927"/>
    </source>
</evidence>
<dbReference type="GO" id="GO:0005886">
    <property type="term" value="C:plasma membrane"/>
    <property type="evidence" value="ECO:0007669"/>
    <property type="project" value="UniProtKB-SubCell"/>
</dbReference>
<evidence type="ECO:0000256" key="8">
    <source>
        <dbReference type="ARBA" id="ARBA00022989"/>
    </source>
</evidence>
<dbReference type="OrthoDB" id="8479085at2"/>
<dbReference type="RefSeq" id="WP_034828062.1">
    <property type="nucleotide sequence ID" value="NZ_AWFA01000041.1"/>
</dbReference>
<evidence type="ECO:0000256" key="2">
    <source>
        <dbReference type="ARBA" id="ARBA00005318"/>
    </source>
</evidence>
<evidence type="ECO:0008006" key="14">
    <source>
        <dbReference type="Google" id="ProtNLM"/>
    </source>
</evidence>
<dbReference type="InterPro" id="IPR025691">
    <property type="entry name" value="GspL_pp_dom"/>
</dbReference>
<dbReference type="InterPro" id="IPR007812">
    <property type="entry name" value="T2SS_protein-GspL"/>
</dbReference>
<keyword evidence="7" id="KW-0653">Protein transport</keyword>
<evidence type="ECO:0000259" key="11">
    <source>
        <dbReference type="Pfam" id="PF12693"/>
    </source>
</evidence>
<evidence type="ECO:0000313" key="12">
    <source>
        <dbReference type="EMBL" id="RAN33877.1"/>
    </source>
</evidence>
<keyword evidence="13" id="KW-1185">Reference proteome</keyword>